<feature type="chain" id="PRO_5005582364" evidence="1">
    <location>
        <begin position="23"/>
        <end position="50"/>
    </location>
</feature>
<evidence type="ECO:0000313" key="2">
    <source>
        <dbReference type="EMBL" id="KOF62633.1"/>
    </source>
</evidence>
<accession>A0A0L8FG21</accession>
<organism evidence="2">
    <name type="scientific">Octopus bimaculoides</name>
    <name type="common">California two-spotted octopus</name>
    <dbReference type="NCBI Taxonomy" id="37653"/>
    <lineage>
        <taxon>Eukaryota</taxon>
        <taxon>Metazoa</taxon>
        <taxon>Spiralia</taxon>
        <taxon>Lophotrochozoa</taxon>
        <taxon>Mollusca</taxon>
        <taxon>Cephalopoda</taxon>
        <taxon>Coleoidea</taxon>
        <taxon>Octopodiformes</taxon>
        <taxon>Octopoda</taxon>
        <taxon>Incirrata</taxon>
        <taxon>Octopodidae</taxon>
        <taxon>Octopus</taxon>
    </lineage>
</organism>
<gene>
    <name evidence="2" type="ORF">OCBIM_22022572mg</name>
</gene>
<evidence type="ECO:0000256" key="1">
    <source>
        <dbReference type="SAM" id="SignalP"/>
    </source>
</evidence>
<reference evidence="2" key="1">
    <citation type="submission" date="2015-07" db="EMBL/GenBank/DDBJ databases">
        <title>MeaNS - Measles Nucleotide Surveillance Program.</title>
        <authorList>
            <person name="Tran T."/>
            <person name="Druce J."/>
        </authorList>
    </citation>
    <scope>NUCLEOTIDE SEQUENCE</scope>
    <source>
        <strain evidence="2">UCB-OBI-ISO-001</strain>
        <tissue evidence="2">Gonad</tissue>
    </source>
</reference>
<dbReference type="EMBL" id="KQ432874">
    <property type="protein sequence ID" value="KOF62633.1"/>
    <property type="molecule type" value="Genomic_DNA"/>
</dbReference>
<keyword evidence="1" id="KW-0732">Signal</keyword>
<sequence>MTFHLMFHMTCVVALVTVNCKGTPSNPLTHMVQLNSYDLSLVNLDFRKIC</sequence>
<protein>
    <submittedName>
        <fullName evidence="2">Uncharacterized protein</fullName>
    </submittedName>
</protein>
<dbReference type="AlphaFoldDB" id="A0A0L8FG21"/>
<name>A0A0L8FG21_OCTBM</name>
<proteinExistence type="predicted"/>
<feature type="signal peptide" evidence="1">
    <location>
        <begin position="1"/>
        <end position="22"/>
    </location>
</feature>